<reference evidence="1 2" key="1">
    <citation type="submission" date="2017-08" db="EMBL/GenBank/DDBJ databases">
        <title>Halovibrio sewagensis sp. nov., isolated from wastewater of high salinity.</title>
        <authorList>
            <person name="Dong X."/>
            <person name="Zhang G."/>
        </authorList>
    </citation>
    <scope>NUCLEOTIDE SEQUENCE [LARGE SCALE GENOMIC DNA]</scope>
    <source>
        <strain evidence="1 2">YL5-2</strain>
    </source>
</reference>
<comment type="caution">
    <text evidence="1">The sequence shown here is derived from an EMBL/GenBank/DDBJ whole genome shotgun (WGS) entry which is preliminary data.</text>
</comment>
<name>A0A2A2F5G7_9GAMM</name>
<proteinExistence type="predicted"/>
<gene>
    <name evidence="1" type="ORF">CK501_12015</name>
</gene>
<organism evidence="1 2">
    <name type="scientific">Halovibrio salipaludis</name>
    <dbReference type="NCBI Taxonomy" id="2032626"/>
    <lineage>
        <taxon>Bacteria</taxon>
        <taxon>Pseudomonadati</taxon>
        <taxon>Pseudomonadota</taxon>
        <taxon>Gammaproteobacteria</taxon>
        <taxon>Oceanospirillales</taxon>
        <taxon>Halomonadaceae</taxon>
        <taxon>Halovibrio</taxon>
    </lineage>
</organism>
<dbReference type="AlphaFoldDB" id="A0A2A2F5G7"/>
<dbReference type="EMBL" id="NSKD01000005">
    <property type="protein sequence ID" value="PAU79917.1"/>
    <property type="molecule type" value="Genomic_DNA"/>
</dbReference>
<dbReference type="OrthoDB" id="6197106at2"/>
<evidence type="ECO:0000313" key="2">
    <source>
        <dbReference type="Proteomes" id="UP000218896"/>
    </source>
</evidence>
<dbReference type="Proteomes" id="UP000218896">
    <property type="component" value="Unassembled WGS sequence"/>
</dbReference>
<sequence>MTDNRFSEESALSAAEALQHVLASRTHKRKVLGEERIVPGQLGEALGLPDIIHRLQSRSGPVRNEAMERFEAIWETLSERSRQRVREALGWYDPRELDWEDPRSNRRPVQDH</sequence>
<accession>A0A2A2F5G7</accession>
<dbReference type="RefSeq" id="WP_095617986.1">
    <property type="nucleotide sequence ID" value="NZ_NSKD01000005.1"/>
</dbReference>
<evidence type="ECO:0000313" key="1">
    <source>
        <dbReference type="EMBL" id="PAU79917.1"/>
    </source>
</evidence>
<keyword evidence="2" id="KW-1185">Reference proteome</keyword>
<protein>
    <submittedName>
        <fullName evidence="1">Uncharacterized protein</fullName>
    </submittedName>
</protein>